<accession>A0A2J6R226</accession>
<dbReference type="InterPro" id="IPR045153">
    <property type="entry name" value="Est1/Ebs1-like"/>
</dbReference>
<evidence type="ECO:0000313" key="1">
    <source>
        <dbReference type="EMBL" id="PMD32572.1"/>
    </source>
</evidence>
<reference evidence="1 2" key="1">
    <citation type="submission" date="2016-04" db="EMBL/GenBank/DDBJ databases">
        <title>A degradative enzymes factory behind the ericoid mycorrhizal symbiosis.</title>
        <authorList>
            <consortium name="DOE Joint Genome Institute"/>
            <person name="Martino E."/>
            <person name="Morin E."/>
            <person name="Grelet G."/>
            <person name="Kuo A."/>
            <person name="Kohler A."/>
            <person name="Daghino S."/>
            <person name="Barry K."/>
            <person name="Choi C."/>
            <person name="Cichocki N."/>
            <person name="Clum A."/>
            <person name="Copeland A."/>
            <person name="Hainaut M."/>
            <person name="Haridas S."/>
            <person name="Labutti K."/>
            <person name="Lindquist E."/>
            <person name="Lipzen A."/>
            <person name="Khouja H.-R."/>
            <person name="Murat C."/>
            <person name="Ohm R."/>
            <person name="Olson A."/>
            <person name="Spatafora J."/>
            <person name="Veneault-Fourrey C."/>
            <person name="Henrissat B."/>
            <person name="Grigoriev I."/>
            <person name="Martin F."/>
            <person name="Perotto S."/>
        </authorList>
    </citation>
    <scope>NUCLEOTIDE SEQUENCE [LARGE SCALE GENOMIC DNA]</scope>
    <source>
        <strain evidence="1 2">F</strain>
    </source>
</reference>
<keyword evidence="2" id="KW-1185">Reference proteome</keyword>
<dbReference type="Proteomes" id="UP000235786">
    <property type="component" value="Unassembled WGS sequence"/>
</dbReference>
<dbReference type="EMBL" id="KZ613958">
    <property type="protein sequence ID" value="PMD32572.1"/>
    <property type="molecule type" value="Genomic_DNA"/>
</dbReference>
<dbReference type="PANTHER" id="PTHR15696">
    <property type="entry name" value="SMG-7 SUPPRESSOR WITH MORPHOLOGICAL EFFECT ON GENITALIA PROTEIN 7"/>
    <property type="match status" value="1"/>
</dbReference>
<dbReference type="GO" id="GO:0042162">
    <property type="term" value="F:telomeric DNA binding"/>
    <property type="evidence" value="ECO:0007669"/>
    <property type="project" value="TreeGrafter"/>
</dbReference>
<organism evidence="1 2">
    <name type="scientific">Hyaloscypha variabilis (strain UAMH 11265 / GT02V1 / F)</name>
    <name type="common">Meliniomyces variabilis</name>
    <dbReference type="NCBI Taxonomy" id="1149755"/>
    <lineage>
        <taxon>Eukaryota</taxon>
        <taxon>Fungi</taxon>
        <taxon>Dikarya</taxon>
        <taxon>Ascomycota</taxon>
        <taxon>Pezizomycotina</taxon>
        <taxon>Leotiomycetes</taxon>
        <taxon>Helotiales</taxon>
        <taxon>Hyaloscyphaceae</taxon>
        <taxon>Hyaloscypha</taxon>
        <taxon>Hyaloscypha variabilis</taxon>
    </lineage>
</organism>
<name>A0A2J6R226_HYAVF</name>
<dbReference type="Gene3D" id="1.25.40.10">
    <property type="entry name" value="Tetratricopeptide repeat domain"/>
    <property type="match status" value="1"/>
</dbReference>
<dbReference type="STRING" id="1149755.A0A2J6R226"/>
<proteinExistence type="predicted"/>
<dbReference type="SUPFAM" id="SSF48452">
    <property type="entry name" value="TPR-like"/>
    <property type="match status" value="1"/>
</dbReference>
<dbReference type="GO" id="GO:0070034">
    <property type="term" value="F:telomerase RNA binding"/>
    <property type="evidence" value="ECO:0007669"/>
    <property type="project" value="TreeGrafter"/>
</dbReference>
<dbReference type="AlphaFoldDB" id="A0A2J6R226"/>
<dbReference type="GO" id="GO:0000184">
    <property type="term" value="P:nuclear-transcribed mRNA catabolic process, nonsense-mediated decay"/>
    <property type="evidence" value="ECO:0007669"/>
    <property type="project" value="TreeGrafter"/>
</dbReference>
<dbReference type="OrthoDB" id="3554851at2759"/>
<dbReference type="PANTHER" id="PTHR15696:SF0">
    <property type="entry name" value="TELOMERASE-BINDING PROTEIN EST1A"/>
    <property type="match status" value="1"/>
</dbReference>
<sequence length="162" mass="18462">MIFEIRGSLFASGAMKFIDSRDHSGGLPPCLDHILAFTHLACSNMALLYETVPALEHTWIKCLGDLGRQRMAIEDDYVRDREVWTGVARHWYSKASNKALTTGRLYHHLAILARPNALQQLFYYAKSLCVVIPFTLAREFILTLFNPVLNIDNHQSQYTLPP</sequence>
<gene>
    <name evidence="1" type="ORF">L207DRAFT_176440</name>
</gene>
<evidence type="ECO:0000313" key="2">
    <source>
        <dbReference type="Proteomes" id="UP000235786"/>
    </source>
</evidence>
<protein>
    <submittedName>
        <fullName evidence="1">Uncharacterized protein</fullName>
    </submittedName>
</protein>
<dbReference type="InterPro" id="IPR011990">
    <property type="entry name" value="TPR-like_helical_dom_sf"/>
</dbReference>
<dbReference type="GO" id="GO:0005697">
    <property type="term" value="C:telomerase holoenzyme complex"/>
    <property type="evidence" value="ECO:0007669"/>
    <property type="project" value="TreeGrafter"/>
</dbReference>